<organism evidence="1 2">
    <name type="scientific">Armillaria tabescens</name>
    <name type="common">Ringless honey mushroom</name>
    <name type="synonym">Agaricus tabescens</name>
    <dbReference type="NCBI Taxonomy" id="1929756"/>
    <lineage>
        <taxon>Eukaryota</taxon>
        <taxon>Fungi</taxon>
        <taxon>Dikarya</taxon>
        <taxon>Basidiomycota</taxon>
        <taxon>Agaricomycotina</taxon>
        <taxon>Agaricomycetes</taxon>
        <taxon>Agaricomycetidae</taxon>
        <taxon>Agaricales</taxon>
        <taxon>Marasmiineae</taxon>
        <taxon>Physalacriaceae</taxon>
        <taxon>Desarmillaria</taxon>
    </lineage>
</organism>
<sequence length="206" mass="23366">MSKHVTNNRMSIDGTRNIQKFDEVDAVGMLELLDDLSHIREFTFYGVDLETSEQHLDVLMAGMKGVETFTFENCILSASTFNSVFSDFSSYLFMTRTTSLSQDEPCSENPVSRMRPVIEFEFYQLGFGVWYIYISLLGESGPGQDLESYAWSSCIQLPVLQNLSVNFQVRSDIASGAEHLISSARFAETRTCNVFHRVFTTEDHVT</sequence>
<name>A0AA39NA42_ARMTA</name>
<dbReference type="RefSeq" id="XP_060333579.1">
    <property type="nucleotide sequence ID" value="XM_060469425.1"/>
</dbReference>
<dbReference type="EMBL" id="JAUEPS010000010">
    <property type="protein sequence ID" value="KAK0461841.1"/>
    <property type="molecule type" value="Genomic_DNA"/>
</dbReference>
<dbReference type="Proteomes" id="UP001175211">
    <property type="component" value="Unassembled WGS sequence"/>
</dbReference>
<accession>A0AA39NA42</accession>
<evidence type="ECO:0000313" key="2">
    <source>
        <dbReference type="Proteomes" id="UP001175211"/>
    </source>
</evidence>
<gene>
    <name evidence="1" type="ORF">EV420DRAFT_1477561</name>
</gene>
<proteinExistence type="predicted"/>
<evidence type="ECO:0000313" key="1">
    <source>
        <dbReference type="EMBL" id="KAK0461841.1"/>
    </source>
</evidence>
<dbReference type="GeneID" id="85352973"/>
<reference evidence="1" key="1">
    <citation type="submission" date="2023-06" db="EMBL/GenBank/DDBJ databases">
        <authorList>
            <consortium name="Lawrence Berkeley National Laboratory"/>
            <person name="Ahrendt S."/>
            <person name="Sahu N."/>
            <person name="Indic B."/>
            <person name="Wong-Bajracharya J."/>
            <person name="Merenyi Z."/>
            <person name="Ke H.-M."/>
            <person name="Monk M."/>
            <person name="Kocsube S."/>
            <person name="Drula E."/>
            <person name="Lipzen A."/>
            <person name="Balint B."/>
            <person name="Henrissat B."/>
            <person name="Andreopoulos B."/>
            <person name="Martin F.M."/>
            <person name="Harder C.B."/>
            <person name="Rigling D."/>
            <person name="Ford K.L."/>
            <person name="Foster G.D."/>
            <person name="Pangilinan J."/>
            <person name="Papanicolaou A."/>
            <person name="Barry K."/>
            <person name="LaButti K."/>
            <person name="Viragh M."/>
            <person name="Koriabine M."/>
            <person name="Yan M."/>
            <person name="Riley R."/>
            <person name="Champramary S."/>
            <person name="Plett K.L."/>
            <person name="Tsai I.J."/>
            <person name="Slot J."/>
            <person name="Sipos G."/>
            <person name="Plett J."/>
            <person name="Nagy L.G."/>
            <person name="Grigoriev I.V."/>
        </authorList>
    </citation>
    <scope>NUCLEOTIDE SEQUENCE</scope>
    <source>
        <strain evidence="1">CCBAS 213</strain>
    </source>
</reference>
<keyword evidence="2" id="KW-1185">Reference proteome</keyword>
<protein>
    <submittedName>
        <fullName evidence="1">Uncharacterized protein</fullName>
    </submittedName>
</protein>
<dbReference type="AlphaFoldDB" id="A0AA39NA42"/>
<comment type="caution">
    <text evidence="1">The sequence shown here is derived from an EMBL/GenBank/DDBJ whole genome shotgun (WGS) entry which is preliminary data.</text>
</comment>